<feature type="non-terminal residue" evidence="1">
    <location>
        <position position="82"/>
    </location>
</feature>
<dbReference type="Proteomes" id="UP001162483">
    <property type="component" value="Unassembled WGS sequence"/>
</dbReference>
<name>A0ABN9ETH1_9NEOB</name>
<sequence length="82" mass="9836">MHFPMIKKTFLEIHTKLSMCRFSQHNISYQEIRRPLEEGEDQRSQDQTPFLHNAEDQPLRFHSEYNKHALLHIQTDFTVVGL</sequence>
<organism evidence="1 2">
    <name type="scientific">Staurois parvus</name>
    <dbReference type="NCBI Taxonomy" id="386267"/>
    <lineage>
        <taxon>Eukaryota</taxon>
        <taxon>Metazoa</taxon>
        <taxon>Chordata</taxon>
        <taxon>Craniata</taxon>
        <taxon>Vertebrata</taxon>
        <taxon>Euteleostomi</taxon>
        <taxon>Amphibia</taxon>
        <taxon>Batrachia</taxon>
        <taxon>Anura</taxon>
        <taxon>Neobatrachia</taxon>
        <taxon>Ranoidea</taxon>
        <taxon>Ranidae</taxon>
        <taxon>Staurois</taxon>
    </lineage>
</organism>
<reference evidence="1" key="1">
    <citation type="submission" date="2023-05" db="EMBL/GenBank/DDBJ databases">
        <authorList>
            <person name="Stuckert A."/>
        </authorList>
    </citation>
    <scope>NUCLEOTIDE SEQUENCE</scope>
</reference>
<keyword evidence="2" id="KW-1185">Reference proteome</keyword>
<dbReference type="EMBL" id="CATNWA010015929">
    <property type="protein sequence ID" value="CAI9588134.1"/>
    <property type="molecule type" value="Genomic_DNA"/>
</dbReference>
<gene>
    <name evidence="1" type="ORF">SPARVUS_LOCUS10709608</name>
</gene>
<protein>
    <submittedName>
        <fullName evidence="1">Uncharacterized protein</fullName>
    </submittedName>
</protein>
<proteinExistence type="predicted"/>
<accession>A0ABN9ETH1</accession>
<evidence type="ECO:0000313" key="2">
    <source>
        <dbReference type="Proteomes" id="UP001162483"/>
    </source>
</evidence>
<evidence type="ECO:0000313" key="1">
    <source>
        <dbReference type="EMBL" id="CAI9588134.1"/>
    </source>
</evidence>
<comment type="caution">
    <text evidence="1">The sequence shown here is derived from an EMBL/GenBank/DDBJ whole genome shotgun (WGS) entry which is preliminary data.</text>
</comment>